<evidence type="ECO:0000256" key="1">
    <source>
        <dbReference type="ARBA" id="ARBA00005582"/>
    </source>
</evidence>
<evidence type="ECO:0000256" key="6">
    <source>
        <dbReference type="ARBA" id="ARBA00024504"/>
    </source>
</evidence>
<evidence type="ECO:0000256" key="8">
    <source>
        <dbReference type="ARBA" id="ARBA00032644"/>
    </source>
</evidence>
<evidence type="ECO:0000313" key="13">
    <source>
        <dbReference type="Proteomes" id="UP001642483"/>
    </source>
</evidence>
<evidence type="ECO:0000256" key="4">
    <source>
        <dbReference type="ARBA" id="ARBA00022741"/>
    </source>
</evidence>
<evidence type="ECO:0000256" key="3">
    <source>
        <dbReference type="ARBA" id="ARBA00018911"/>
    </source>
</evidence>
<dbReference type="PANTHER" id="PTHR21340:SF0">
    <property type="entry name" value="BIS(5'-NUCLEOSYL)-TETRAPHOSPHATASE [ASYMMETRICAL]"/>
    <property type="match status" value="1"/>
</dbReference>
<dbReference type="InterPro" id="IPR020084">
    <property type="entry name" value="NUDIX_hydrolase_CS"/>
</dbReference>
<evidence type="ECO:0000256" key="5">
    <source>
        <dbReference type="ARBA" id="ARBA00022801"/>
    </source>
</evidence>
<evidence type="ECO:0000313" key="12">
    <source>
        <dbReference type="EMBL" id="CAK8676529.1"/>
    </source>
</evidence>
<dbReference type="EC" id="3.6.1.17" evidence="2"/>
<dbReference type="InterPro" id="IPR051325">
    <property type="entry name" value="Nudix_hydrolase_domain"/>
</dbReference>
<protein>
    <recommendedName>
        <fullName evidence="3">Bis(5'-nucleosyl)-tetraphosphatase [asymmetrical]</fullName>
        <ecNumber evidence="2">3.6.1.17</ecNumber>
    </recommendedName>
    <alternativeName>
        <fullName evidence="8">Diadenosine 5',5'''-P1,P4-tetraphosphate asymmetrical hydrolase</fullName>
    </alternativeName>
    <alternativeName>
        <fullName evidence="7">Nucleoside diphosphate-linked moiety X motif 2</fullName>
    </alternativeName>
</protein>
<dbReference type="InterPro" id="IPR015797">
    <property type="entry name" value="NUDIX_hydrolase-like_dom_sf"/>
</dbReference>
<keyword evidence="4" id="KW-0547">Nucleotide-binding</keyword>
<dbReference type="InterPro" id="IPR000086">
    <property type="entry name" value="NUDIX_hydrolase_dom"/>
</dbReference>
<dbReference type="Pfam" id="PF00293">
    <property type="entry name" value="NUDIX"/>
    <property type="match status" value="1"/>
</dbReference>
<organism evidence="12 13">
    <name type="scientific">Clavelina lepadiformis</name>
    <name type="common">Light-bulb sea squirt</name>
    <name type="synonym">Ascidia lepadiformis</name>
    <dbReference type="NCBI Taxonomy" id="159417"/>
    <lineage>
        <taxon>Eukaryota</taxon>
        <taxon>Metazoa</taxon>
        <taxon>Chordata</taxon>
        <taxon>Tunicata</taxon>
        <taxon>Ascidiacea</taxon>
        <taxon>Aplousobranchia</taxon>
        <taxon>Clavelinidae</taxon>
        <taxon>Clavelina</taxon>
    </lineage>
</organism>
<evidence type="ECO:0000256" key="10">
    <source>
        <dbReference type="ARBA" id="ARBA00048896"/>
    </source>
</evidence>
<evidence type="ECO:0000256" key="2">
    <source>
        <dbReference type="ARBA" id="ARBA00012447"/>
    </source>
</evidence>
<comment type="catalytic activity">
    <reaction evidence="6">
        <text>a 5'-end FAD-phospho-ribonucleoside in mRNA + H2O = a 5'-end phospho-adenosine-phospho-ribonucleoside in mRNA + FMN + 2 H(+)</text>
        <dbReference type="Rhea" id="RHEA:67588"/>
        <dbReference type="Rhea" id="RHEA-COMP:15719"/>
        <dbReference type="Rhea" id="RHEA-COMP:17275"/>
        <dbReference type="ChEBI" id="CHEBI:15377"/>
        <dbReference type="ChEBI" id="CHEBI:15378"/>
        <dbReference type="ChEBI" id="CHEBI:58210"/>
        <dbReference type="ChEBI" id="CHEBI:144051"/>
        <dbReference type="ChEBI" id="CHEBI:172372"/>
    </reaction>
    <physiologicalReaction direction="left-to-right" evidence="6">
        <dbReference type="Rhea" id="RHEA:67589"/>
    </physiologicalReaction>
</comment>
<comment type="catalytic activity">
    <reaction evidence="10">
        <text>P(1),P(4)-bis(5'-guanosyl) tetraphosphate + H2O = GMP + GTP + 2 H(+)</text>
        <dbReference type="Rhea" id="RHEA:22484"/>
        <dbReference type="ChEBI" id="CHEBI:15377"/>
        <dbReference type="ChEBI" id="CHEBI:15378"/>
        <dbReference type="ChEBI" id="CHEBI:37565"/>
        <dbReference type="ChEBI" id="CHEBI:57553"/>
        <dbReference type="ChEBI" id="CHEBI:58115"/>
        <dbReference type="EC" id="3.6.1.17"/>
    </reaction>
</comment>
<dbReference type="EMBL" id="CAWYQH010000035">
    <property type="protein sequence ID" value="CAK8676529.1"/>
    <property type="molecule type" value="Genomic_DNA"/>
</dbReference>
<dbReference type="SUPFAM" id="SSF55811">
    <property type="entry name" value="Nudix"/>
    <property type="match status" value="1"/>
</dbReference>
<reference evidence="12 13" key="1">
    <citation type="submission" date="2024-02" db="EMBL/GenBank/DDBJ databases">
        <authorList>
            <person name="Daric V."/>
            <person name="Darras S."/>
        </authorList>
    </citation>
    <scope>NUCLEOTIDE SEQUENCE [LARGE SCALE GENOMIC DNA]</scope>
</reference>
<gene>
    <name evidence="12" type="ORF">CVLEPA_LOCUS5991</name>
</gene>
<dbReference type="PANTHER" id="PTHR21340">
    <property type="entry name" value="DIADENOSINE 5,5-P1,P4-TETRAPHOSPHATE PYROPHOSPHOHYDROLASE MUTT"/>
    <property type="match status" value="1"/>
</dbReference>
<sequence>MSALVVKRATGFLIYRQLPCDKIEFLLLQASYKDHHWTPPKGHVDSGEDDITTAYRETKEEAGFDKEDLIVKDFKVEMNYQAYGRPKIVIYFLAELKNPHQNVTLSEEHQDSCWLSLDEACHKVAYEDMQETLQKCYIYIKSS</sequence>
<dbReference type="PRINTS" id="PR01405">
    <property type="entry name" value="TETRPHPHTASE"/>
</dbReference>
<dbReference type="PROSITE" id="PS00893">
    <property type="entry name" value="NUDIX_BOX"/>
    <property type="match status" value="1"/>
</dbReference>
<comment type="similarity">
    <text evidence="1">Belongs to the Nudix hydrolase family.</text>
</comment>
<dbReference type="Proteomes" id="UP001642483">
    <property type="component" value="Unassembled WGS sequence"/>
</dbReference>
<dbReference type="PROSITE" id="PS51462">
    <property type="entry name" value="NUDIX"/>
    <property type="match status" value="1"/>
</dbReference>
<evidence type="ECO:0000256" key="9">
    <source>
        <dbReference type="ARBA" id="ARBA00045172"/>
    </source>
</evidence>
<proteinExistence type="inferred from homology"/>
<dbReference type="InterPro" id="IPR003565">
    <property type="entry name" value="Tetra_PHTase"/>
</dbReference>
<comment type="function">
    <text evidence="9">Catalyzes the asymmetric hydrolysis of diadenosine 5',5'''-P1,P4-tetraphosphate (Ap4A) to yield AMP and ATP. Exhibits decapping activity towards FAD-capped RNAs and dpCoA-capped RNAs in vitro.</text>
</comment>
<evidence type="ECO:0000256" key="7">
    <source>
        <dbReference type="ARBA" id="ARBA00029676"/>
    </source>
</evidence>
<name>A0ABP0FA03_CLALP</name>
<keyword evidence="13" id="KW-1185">Reference proteome</keyword>
<keyword evidence="5" id="KW-0378">Hydrolase</keyword>
<accession>A0ABP0FA03</accession>
<feature type="domain" description="Nudix hydrolase" evidence="11">
    <location>
        <begin position="5"/>
        <end position="137"/>
    </location>
</feature>
<evidence type="ECO:0000259" key="11">
    <source>
        <dbReference type="PROSITE" id="PS51462"/>
    </source>
</evidence>
<comment type="caution">
    <text evidence="12">The sequence shown here is derived from an EMBL/GenBank/DDBJ whole genome shotgun (WGS) entry which is preliminary data.</text>
</comment>
<dbReference type="Gene3D" id="3.90.79.10">
    <property type="entry name" value="Nucleoside Triphosphate Pyrophosphohydrolase"/>
    <property type="match status" value="1"/>
</dbReference>
<dbReference type="CDD" id="cd03428">
    <property type="entry name" value="NUDIX_Ap4A_Nudt2"/>
    <property type="match status" value="1"/>
</dbReference>